<dbReference type="VEuPathDB" id="PlasmoDB:POWCR01_000089900"/>
<evidence type="ECO:0000313" key="3">
    <source>
        <dbReference type="Proteomes" id="UP000243200"/>
    </source>
</evidence>
<dbReference type="EMBL" id="FLRJ01000271">
    <property type="protein sequence ID" value="SBT73188.1"/>
    <property type="molecule type" value="Genomic_DNA"/>
</dbReference>
<gene>
    <name evidence="2" type="primary">PowCR01_000089900</name>
    <name evidence="2" type="ORF">POWCR01_000089900</name>
</gene>
<evidence type="ECO:0000256" key="1">
    <source>
        <dbReference type="SAM" id="Coils"/>
    </source>
</evidence>
<proteinExistence type="predicted"/>
<organism evidence="2 3">
    <name type="scientific">Plasmodium ovale</name>
    <name type="common">malaria parasite P. ovale</name>
    <dbReference type="NCBI Taxonomy" id="36330"/>
    <lineage>
        <taxon>Eukaryota</taxon>
        <taxon>Sar</taxon>
        <taxon>Alveolata</taxon>
        <taxon>Apicomplexa</taxon>
        <taxon>Aconoidasida</taxon>
        <taxon>Haemosporida</taxon>
        <taxon>Plasmodiidae</taxon>
        <taxon>Plasmodium</taxon>
        <taxon>Plasmodium (Plasmodium)</taxon>
    </lineage>
</organism>
<accession>A0A1C3KHK9</accession>
<sequence>MIKKGGKLEVSLNELKQLTTSISNTHNLNTLEKDKIDEQKNKITPNITPQKECKNPLELIKTINNNKSRASGNVNNIEEDYEKKELEELIENEKRSNTIKYEIKEKMEYITENLDRIKEAISSKETEEKLKKIEKLISEESLYMAQFSSERAQISDDIKSIIKNFYEHDLREQFVNTSQFLKKHEKCMSTTYTKEEIDNILSETKRELDKIASLQCEHFRNIKKIRRRIK</sequence>
<dbReference type="AlphaFoldDB" id="A0A1C3KHK9"/>
<feature type="coiled-coil region" evidence="1">
    <location>
        <begin position="60"/>
        <end position="87"/>
    </location>
</feature>
<keyword evidence="1" id="KW-0175">Coiled coil</keyword>
<name>A0A1C3KHK9_PLAOA</name>
<reference evidence="2 3" key="1">
    <citation type="submission" date="2016-06" db="EMBL/GenBank/DDBJ databases">
        <authorList>
            <consortium name="Pathogen Informatics"/>
        </authorList>
    </citation>
    <scope>NUCLEOTIDE SEQUENCE [LARGE SCALE GENOMIC DNA]</scope>
</reference>
<evidence type="ECO:0000313" key="2">
    <source>
        <dbReference type="EMBL" id="SBT73188.1"/>
    </source>
</evidence>
<dbReference type="Proteomes" id="UP000243200">
    <property type="component" value="Unassembled WGS sequence"/>
</dbReference>
<protein>
    <submittedName>
        <fullName evidence="2">Uncharacterized protein</fullName>
    </submittedName>
</protein>